<dbReference type="SUPFAM" id="SSF46785">
    <property type="entry name" value="Winged helix' DNA-binding domain"/>
    <property type="match status" value="1"/>
</dbReference>
<dbReference type="GO" id="GO:0005634">
    <property type="term" value="C:nucleus"/>
    <property type="evidence" value="ECO:0007669"/>
    <property type="project" value="UniProtKB-SubCell"/>
</dbReference>
<dbReference type="PRINTS" id="PR00053">
    <property type="entry name" value="FORKHEAD"/>
</dbReference>
<dbReference type="PROSITE" id="PS50039">
    <property type="entry name" value="FORK_HEAD_3"/>
    <property type="match status" value="1"/>
</dbReference>
<gene>
    <name evidence="15" type="primary">FOXM1</name>
</gene>
<evidence type="ECO:0000256" key="10">
    <source>
        <dbReference type="ARBA" id="ARBA00053415"/>
    </source>
</evidence>
<reference evidence="15" key="2">
    <citation type="submission" date="2025-09" db="UniProtKB">
        <authorList>
            <consortium name="Ensembl"/>
        </authorList>
    </citation>
    <scope>IDENTIFICATION</scope>
</reference>
<evidence type="ECO:0000256" key="2">
    <source>
        <dbReference type="ARBA" id="ARBA00022763"/>
    </source>
</evidence>
<evidence type="ECO:0000313" key="15">
    <source>
        <dbReference type="Ensembl" id="ENSLLEP00000022174.1"/>
    </source>
</evidence>
<dbReference type="Proteomes" id="UP000694569">
    <property type="component" value="Unplaced"/>
</dbReference>
<evidence type="ECO:0000256" key="1">
    <source>
        <dbReference type="ARBA" id="ARBA00004123"/>
    </source>
</evidence>
<dbReference type="GO" id="GO:0000086">
    <property type="term" value="P:G2/M transition of mitotic cell cycle"/>
    <property type="evidence" value="ECO:0007669"/>
    <property type="project" value="InterPro"/>
</dbReference>
<evidence type="ECO:0000256" key="8">
    <source>
        <dbReference type="ARBA" id="ARBA00023242"/>
    </source>
</evidence>
<dbReference type="OrthoDB" id="5954824at2759"/>
<feature type="region of interest" description="Disordered" evidence="13">
    <location>
        <begin position="688"/>
        <end position="709"/>
    </location>
</feature>
<evidence type="ECO:0000256" key="4">
    <source>
        <dbReference type="ARBA" id="ARBA00023125"/>
    </source>
</evidence>
<comment type="function">
    <text evidence="10">Transcription factor regulating the expression of cell cycle genes essential for DNA replication and mitosis. Plays a role in the control of cell proliferation. Also plays a role in DNA break repair, participating in the DNA damage checkpoint response. Promotes transcription of PHB2.</text>
</comment>
<feature type="DNA-binding region" description="Fork-head" evidence="12">
    <location>
        <begin position="318"/>
        <end position="405"/>
    </location>
</feature>
<dbReference type="InterPro" id="IPR001766">
    <property type="entry name" value="Fork_head_dom"/>
</dbReference>
<dbReference type="InterPro" id="IPR042839">
    <property type="entry name" value="FOXM1"/>
</dbReference>
<dbReference type="InterPro" id="IPR047516">
    <property type="entry name" value="FH_FOXM1"/>
</dbReference>
<dbReference type="Ensembl" id="ENSLLET00000023029.1">
    <property type="protein sequence ID" value="ENSLLEP00000022174.1"/>
    <property type="gene ID" value="ENSLLEG00000014067.1"/>
</dbReference>
<dbReference type="PANTHER" id="PTHR46878:SF1">
    <property type="entry name" value="FORKHEAD BOX PROTEIN M1"/>
    <property type="match status" value="1"/>
</dbReference>
<protein>
    <recommendedName>
        <fullName evidence="11">Forkhead box protein M1</fullName>
    </recommendedName>
</protein>
<dbReference type="InterPro" id="IPR036390">
    <property type="entry name" value="WH_DNA-bd_sf"/>
</dbReference>
<dbReference type="FunFam" id="1.10.10.10:FF:000245">
    <property type="entry name" value="forkhead box protein M1 isoform X2"/>
    <property type="match status" value="1"/>
</dbReference>
<keyword evidence="16" id="KW-1185">Reference proteome</keyword>
<dbReference type="InterPro" id="IPR030456">
    <property type="entry name" value="TF_fork_head_CS_2"/>
</dbReference>
<dbReference type="PROSITE" id="PS00657">
    <property type="entry name" value="FORK_HEAD_1"/>
    <property type="match status" value="1"/>
</dbReference>
<feature type="compositionally biased region" description="Basic and acidic residues" evidence="13">
    <location>
        <begin position="601"/>
        <end position="610"/>
    </location>
</feature>
<keyword evidence="9" id="KW-0131">Cell cycle</keyword>
<dbReference type="Gene3D" id="1.10.10.10">
    <property type="entry name" value="Winged helix-like DNA-binding domain superfamily/Winged helix DNA-binding domain"/>
    <property type="match status" value="1"/>
</dbReference>
<dbReference type="GO" id="GO:0006357">
    <property type="term" value="P:regulation of transcription by RNA polymerase II"/>
    <property type="evidence" value="ECO:0007669"/>
    <property type="project" value="TreeGrafter"/>
</dbReference>
<feature type="region of interest" description="Disordered" evidence="13">
    <location>
        <begin position="601"/>
        <end position="623"/>
    </location>
</feature>
<proteinExistence type="predicted"/>
<evidence type="ECO:0000256" key="3">
    <source>
        <dbReference type="ARBA" id="ARBA00023015"/>
    </source>
</evidence>
<evidence type="ECO:0000256" key="11">
    <source>
        <dbReference type="ARBA" id="ARBA00072725"/>
    </source>
</evidence>
<dbReference type="GeneTree" id="ENSGT00940000158804"/>
<dbReference type="GO" id="GO:0006281">
    <property type="term" value="P:DNA repair"/>
    <property type="evidence" value="ECO:0007669"/>
    <property type="project" value="UniProtKB-KW"/>
</dbReference>
<accession>A0A8C5N2W0</accession>
<keyword evidence="6" id="KW-0804">Transcription</keyword>
<keyword evidence="3" id="KW-0805">Transcription regulation</keyword>
<dbReference type="GO" id="GO:0042127">
    <property type="term" value="P:regulation of cell population proliferation"/>
    <property type="evidence" value="ECO:0007669"/>
    <property type="project" value="TreeGrafter"/>
</dbReference>
<evidence type="ECO:0000256" key="5">
    <source>
        <dbReference type="ARBA" id="ARBA00023159"/>
    </source>
</evidence>
<evidence type="ECO:0000256" key="9">
    <source>
        <dbReference type="ARBA" id="ARBA00023306"/>
    </source>
</evidence>
<keyword evidence="8 12" id="KW-0539">Nucleus</keyword>
<keyword evidence="5" id="KW-0010">Activator</keyword>
<reference evidence="15" key="1">
    <citation type="submission" date="2025-08" db="UniProtKB">
        <authorList>
            <consortium name="Ensembl"/>
        </authorList>
    </citation>
    <scope>IDENTIFICATION</scope>
</reference>
<feature type="compositionally biased region" description="Low complexity" evidence="13">
    <location>
        <begin position="611"/>
        <end position="622"/>
    </location>
</feature>
<sequence>MRSSPRRPLILKRRRLNLPHQNASNGTDMPNQSKTSKTELAEHCPAQKFRIHEPFLHGSSHRLQISEPTLQSSIHGLDVSQQGNAHWLGVNEPSKHGTVSDLGLCQKVDAESKVEPSDLSQSHPVNTMEHFKRSEASNPRNIPPSIQSPPVKSVEEFNIPPSVRIVNHPTNPDTQFVVLPPELDVHSIIHALTARGRTNGGPNKFILINGGASFQNQTGNSQPAMKVDDSNNSEMASSKLQPIENVIRATSKKSGELDISLTNINWLGKMSSDGLSLSDVKEEPEEKENPILETECVKMKDESDTLPPQKCQFPESERPPYSYMALIQFAINSTPSKRMTLKDIYTWIEDHFPFFKHVAKPGWKNSIRHNLSLHDMFVRETMTNKISYWTIHPQSNRCLTLDQMFKATSPTPPLPLESQKRSVSEITNAQSVSFSNKEKKMKPLLPRVSSYLIPVHFPVTQSILVPALESLNVDLRPSEEPRSSKCVKLPPLLCGSYSSSESGVWEPTSTEEDPVGPIVFPIKEESVEPEIQDFSLPPNLKIKKMSCSRRKQLLITPHTEEPELVLPESSISDSGLDSEFSFLQETNVDGPSQLTHEEYSFKTPTKERALKPPTSSTPSKTTEMGGLQLWGVESPLPRDTFLEFSPVRQPPGPALTPFKDCISTISFGDTPFRDIPVFGSPLDFLSTLSPPSPKLESRENSTPARPPKRCCKESQVVTSANRSILEGLVLDTTDESLSKIMLDISFTGMEEDNGGGAENVWGQIFSEFK</sequence>
<evidence type="ECO:0000256" key="13">
    <source>
        <dbReference type="SAM" id="MobiDB-lite"/>
    </source>
</evidence>
<dbReference type="AlphaFoldDB" id="A0A8C5N2W0"/>
<dbReference type="CDD" id="cd20029">
    <property type="entry name" value="FH_FOXM"/>
    <property type="match status" value="1"/>
</dbReference>
<dbReference type="InterPro" id="IPR018122">
    <property type="entry name" value="TF_fork_head_CS_1"/>
</dbReference>
<dbReference type="PANTHER" id="PTHR46878">
    <property type="entry name" value="FORKHEAD BOX PROTEIN M1"/>
    <property type="match status" value="1"/>
</dbReference>
<feature type="compositionally biased region" description="Polar residues" evidence="13">
    <location>
        <begin position="20"/>
        <end position="35"/>
    </location>
</feature>
<keyword evidence="2" id="KW-0227">DNA damage</keyword>
<dbReference type="InterPro" id="IPR036388">
    <property type="entry name" value="WH-like_DNA-bd_sf"/>
</dbReference>
<dbReference type="SMART" id="SM00339">
    <property type="entry name" value="FH"/>
    <property type="match status" value="1"/>
</dbReference>
<evidence type="ECO:0000256" key="7">
    <source>
        <dbReference type="ARBA" id="ARBA00023204"/>
    </source>
</evidence>
<organism evidence="15 16">
    <name type="scientific">Leptobrachium leishanense</name>
    <name type="common">Leishan spiny toad</name>
    <dbReference type="NCBI Taxonomy" id="445787"/>
    <lineage>
        <taxon>Eukaryota</taxon>
        <taxon>Metazoa</taxon>
        <taxon>Chordata</taxon>
        <taxon>Craniata</taxon>
        <taxon>Vertebrata</taxon>
        <taxon>Euteleostomi</taxon>
        <taxon>Amphibia</taxon>
        <taxon>Batrachia</taxon>
        <taxon>Anura</taxon>
        <taxon>Pelobatoidea</taxon>
        <taxon>Megophryidae</taxon>
        <taxon>Leptobrachium</taxon>
    </lineage>
</organism>
<keyword evidence="7" id="KW-0234">DNA repair</keyword>
<evidence type="ECO:0000313" key="16">
    <source>
        <dbReference type="Proteomes" id="UP000694569"/>
    </source>
</evidence>
<feature type="region of interest" description="Disordered" evidence="13">
    <location>
        <begin position="217"/>
        <end position="238"/>
    </location>
</feature>
<feature type="domain" description="Fork-head" evidence="14">
    <location>
        <begin position="318"/>
        <end position="405"/>
    </location>
</feature>
<dbReference type="PROSITE" id="PS00658">
    <property type="entry name" value="FORK_HEAD_2"/>
    <property type="match status" value="1"/>
</dbReference>
<evidence type="ECO:0000256" key="12">
    <source>
        <dbReference type="PROSITE-ProRule" id="PRU00089"/>
    </source>
</evidence>
<feature type="region of interest" description="Disordered" evidence="13">
    <location>
        <begin position="1"/>
        <end position="38"/>
    </location>
</feature>
<comment type="subcellular location">
    <subcellularLocation>
        <location evidence="1 12">Nucleus</location>
    </subcellularLocation>
</comment>
<name>A0A8C5N2W0_9ANUR</name>
<keyword evidence="4 12" id="KW-0238">DNA-binding</keyword>
<dbReference type="GO" id="GO:0000977">
    <property type="term" value="F:RNA polymerase II transcription regulatory region sequence-specific DNA binding"/>
    <property type="evidence" value="ECO:0007669"/>
    <property type="project" value="TreeGrafter"/>
</dbReference>
<dbReference type="GO" id="GO:0003700">
    <property type="term" value="F:DNA-binding transcription factor activity"/>
    <property type="evidence" value="ECO:0007669"/>
    <property type="project" value="InterPro"/>
</dbReference>
<dbReference type="Pfam" id="PF00250">
    <property type="entry name" value="Forkhead"/>
    <property type="match status" value="1"/>
</dbReference>
<evidence type="ECO:0000259" key="14">
    <source>
        <dbReference type="PROSITE" id="PS50039"/>
    </source>
</evidence>
<evidence type="ECO:0000256" key="6">
    <source>
        <dbReference type="ARBA" id="ARBA00023163"/>
    </source>
</evidence>